<dbReference type="Proteomes" id="UP000193200">
    <property type="component" value="Unassembled WGS sequence"/>
</dbReference>
<dbReference type="AlphaFoldDB" id="A0A1Y5TP23"/>
<dbReference type="PIRSF" id="PIRSF006386">
    <property type="entry name" value="HCCAis_GSTk"/>
    <property type="match status" value="1"/>
</dbReference>
<dbReference type="GO" id="GO:0006749">
    <property type="term" value="P:glutathione metabolic process"/>
    <property type="evidence" value="ECO:0007669"/>
    <property type="project" value="TreeGrafter"/>
</dbReference>
<dbReference type="EC" id="5.99.1.4" evidence="1"/>
<dbReference type="GO" id="GO:0004364">
    <property type="term" value="F:glutathione transferase activity"/>
    <property type="evidence" value="ECO:0007669"/>
    <property type="project" value="TreeGrafter"/>
</dbReference>
<evidence type="ECO:0000313" key="4">
    <source>
        <dbReference type="EMBL" id="SLN64921.1"/>
    </source>
</evidence>
<evidence type="ECO:0000313" key="5">
    <source>
        <dbReference type="Proteomes" id="UP000193200"/>
    </source>
</evidence>
<dbReference type="GO" id="GO:0018845">
    <property type="term" value="F:2-hydroxychromene-2-carboxylate isomerase activity"/>
    <property type="evidence" value="ECO:0007669"/>
    <property type="project" value="UniProtKB-UniRule"/>
</dbReference>
<proteinExistence type="inferred from homology"/>
<dbReference type="PANTHER" id="PTHR42943">
    <property type="entry name" value="GLUTATHIONE S-TRANSFERASE KAPPA"/>
    <property type="match status" value="1"/>
</dbReference>
<accession>A0A1Y5TP23</accession>
<dbReference type="InterPro" id="IPR001853">
    <property type="entry name" value="DSBA-like_thioredoxin_dom"/>
</dbReference>
<feature type="active site" description="Nucleophile" evidence="2">
    <location>
        <position position="14"/>
    </location>
</feature>
<dbReference type="RefSeq" id="WP_085884271.1">
    <property type="nucleotide sequence ID" value="NZ_FWFR01000002.1"/>
</dbReference>
<dbReference type="Gene3D" id="3.40.30.10">
    <property type="entry name" value="Glutaredoxin"/>
    <property type="match status" value="1"/>
</dbReference>
<dbReference type="InterPro" id="IPR044087">
    <property type="entry name" value="NahD-like"/>
</dbReference>
<evidence type="ECO:0000256" key="2">
    <source>
        <dbReference type="PIRSR" id="PIRSR006386-1"/>
    </source>
</evidence>
<dbReference type="InParanoid" id="A0A1Y5TP23"/>
<dbReference type="PANTHER" id="PTHR42943:SF2">
    <property type="entry name" value="GLUTATHIONE S-TRANSFERASE KAPPA 1"/>
    <property type="match status" value="1"/>
</dbReference>
<sequence>MTSEPIEYFYSVRSSFTYLGAARLNALAAEFGLSVVHRPVDLRELVDRLNSVDDARPADRHYAGARVLEKSPVREAYTRAEYRRWSRRLGIPINVDPAHHYGPRELASGAVIAVQRRGLDAGAISHAILEALWRDDRDIADRAVIAELVDGLSIGVGGEEICTEAMTADIQAELAANTRLAAEKGVFGSPSYFYRGELFFGQDRLDFLRDLVAGKTEPLVLASQLD</sequence>
<dbReference type="InterPro" id="IPR036249">
    <property type="entry name" value="Thioredoxin-like_sf"/>
</dbReference>
<dbReference type="GO" id="GO:0004602">
    <property type="term" value="F:glutathione peroxidase activity"/>
    <property type="evidence" value="ECO:0007669"/>
    <property type="project" value="TreeGrafter"/>
</dbReference>
<protein>
    <recommendedName>
        <fullName evidence="1">2-hydroxychromene-2-carboxylate isomerase</fullName>
        <ecNumber evidence="1">5.99.1.4</ecNumber>
    </recommendedName>
</protein>
<evidence type="ECO:0000259" key="3">
    <source>
        <dbReference type="Pfam" id="PF01323"/>
    </source>
</evidence>
<dbReference type="EMBL" id="FWFR01000002">
    <property type="protein sequence ID" value="SLN64921.1"/>
    <property type="molecule type" value="Genomic_DNA"/>
</dbReference>
<name>A0A1Y5TP23_9PROT</name>
<evidence type="ECO:0000256" key="1">
    <source>
        <dbReference type="PIRNR" id="PIRNR006386"/>
    </source>
</evidence>
<dbReference type="InterPro" id="IPR051924">
    <property type="entry name" value="GST_Kappa/NadH"/>
</dbReference>
<organism evidence="4 5">
    <name type="scientific">Oceanibacterium hippocampi</name>
    <dbReference type="NCBI Taxonomy" id="745714"/>
    <lineage>
        <taxon>Bacteria</taxon>
        <taxon>Pseudomonadati</taxon>
        <taxon>Pseudomonadota</taxon>
        <taxon>Alphaproteobacteria</taxon>
        <taxon>Sneathiellales</taxon>
        <taxon>Sneathiellaceae</taxon>
        <taxon>Oceanibacterium</taxon>
    </lineage>
</organism>
<dbReference type="CDD" id="cd03022">
    <property type="entry name" value="DsbA_HCCA_Iso"/>
    <property type="match status" value="1"/>
</dbReference>
<comment type="similarity">
    <text evidence="1">Belongs to the GST superfamily. NadH family.</text>
</comment>
<gene>
    <name evidence="4" type="primary">nsaD_4</name>
    <name evidence="4" type="ORF">OCH7691_02954</name>
</gene>
<dbReference type="GO" id="GO:1901170">
    <property type="term" value="P:naphthalene catabolic process"/>
    <property type="evidence" value="ECO:0007669"/>
    <property type="project" value="InterPro"/>
</dbReference>
<dbReference type="InterPro" id="IPR014440">
    <property type="entry name" value="HCCAis_GSTk"/>
</dbReference>
<dbReference type="OrthoDB" id="5244108at2"/>
<feature type="domain" description="DSBA-like thioredoxin" evidence="3">
    <location>
        <begin position="6"/>
        <end position="212"/>
    </location>
</feature>
<comment type="catalytic activity">
    <reaction evidence="1">
        <text>2-hydroxychromene-2-carboxylate = (3E)-4-(2-hydroxyphenyl)-2-oxobut-3-enoate</text>
        <dbReference type="Rhea" id="RHEA:27401"/>
        <dbReference type="ChEBI" id="CHEBI:59350"/>
        <dbReference type="ChEBI" id="CHEBI:59353"/>
        <dbReference type="EC" id="5.99.1.4"/>
    </reaction>
</comment>
<keyword evidence="1 4" id="KW-0413">Isomerase</keyword>
<keyword evidence="5" id="KW-1185">Reference proteome</keyword>
<dbReference type="Pfam" id="PF01323">
    <property type="entry name" value="DSBA"/>
    <property type="match status" value="1"/>
</dbReference>
<reference evidence="4 5" key="1">
    <citation type="submission" date="2017-03" db="EMBL/GenBank/DDBJ databases">
        <authorList>
            <person name="Afonso C.L."/>
            <person name="Miller P.J."/>
            <person name="Scott M.A."/>
            <person name="Spackman E."/>
            <person name="Goraichik I."/>
            <person name="Dimitrov K.M."/>
            <person name="Suarez D.L."/>
            <person name="Swayne D.E."/>
        </authorList>
    </citation>
    <scope>NUCLEOTIDE SEQUENCE [LARGE SCALE GENOMIC DNA]</scope>
    <source>
        <strain evidence="4 5">CECT 7691</strain>
    </source>
</reference>
<dbReference type="SUPFAM" id="SSF52833">
    <property type="entry name" value="Thioredoxin-like"/>
    <property type="match status" value="1"/>
</dbReference>